<organism evidence="3 4">
    <name type="scientific">Didymodactylos carnosus</name>
    <dbReference type="NCBI Taxonomy" id="1234261"/>
    <lineage>
        <taxon>Eukaryota</taxon>
        <taxon>Metazoa</taxon>
        <taxon>Spiralia</taxon>
        <taxon>Gnathifera</taxon>
        <taxon>Rotifera</taxon>
        <taxon>Eurotatoria</taxon>
        <taxon>Bdelloidea</taxon>
        <taxon>Philodinida</taxon>
        <taxon>Philodinidae</taxon>
        <taxon>Didymodactylos</taxon>
    </lineage>
</organism>
<gene>
    <name evidence="2" type="ORF">OVA965_LOCUS34847</name>
    <name evidence="3" type="ORF">TMI583_LOCUS35792</name>
</gene>
<dbReference type="Proteomes" id="UP000677228">
    <property type="component" value="Unassembled WGS sequence"/>
</dbReference>
<evidence type="ECO:0000313" key="2">
    <source>
        <dbReference type="EMBL" id="CAF1451372.1"/>
    </source>
</evidence>
<proteinExistence type="predicted"/>
<dbReference type="EMBL" id="CAJNOK010029719">
    <property type="protein sequence ID" value="CAF1451372.1"/>
    <property type="molecule type" value="Genomic_DNA"/>
</dbReference>
<name>A0A8S2SR60_9BILA</name>
<evidence type="ECO:0000256" key="1">
    <source>
        <dbReference type="SAM" id="MobiDB-lite"/>
    </source>
</evidence>
<dbReference type="Proteomes" id="UP000682733">
    <property type="component" value="Unassembled WGS sequence"/>
</dbReference>
<evidence type="ECO:0000313" key="3">
    <source>
        <dbReference type="EMBL" id="CAF4246028.1"/>
    </source>
</evidence>
<comment type="caution">
    <text evidence="3">The sequence shown here is derived from an EMBL/GenBank/DDBJ whole genome shotgun (WGS) entry which is preliminary data.</text>
</comment>
<evidence type="ECO:0000313" key="4">
    <source>
        <dbReference type="Proteomes" id="UP000682733"/>
    </source>
</evidence>
<dbReference type="AlphaFoldDB" id="A0A8S2SR60"/>
<accession>A0A8S2SR60</accession>
<reference evidence="3" key="1">
    <citation type="submission" date="2021-02" db="EMBL/GenBank/DDBJ databases">
        <authorList>
            <person name="Nowell W R."/>
        </authorList>
    </citation>
    <scope>NUCLEOTIDE SEQUENCE</scope>
</reference>
<dbReference type="EMBL" id="CAJOBA010051560">
    <property type="protein sequence ID" value="CAF4246028.1"/>
    <property type="molecule type" value="Genomic_DNA"/>
</dbReference>
<feature type="region of interest" description="Disordered" evidence="1">
    <location>
        <begin position="1"/>
        <end position="71"/>
    </location>
</feature>
<protein>
    <submittedName>
        <fullName evidence="3">Uncharacterized protein</fullName>
    </submittedName>
</protein>
<sequence length="308" mass="35406">MDTTDLQTSEVPISTREVYESGDGGSSNDDIDGDNNRENEDSNEEEEVQVPNLYDSDSISESESESVTKQNVKNSKLLNNYYTRSSLNWKMQYSITNKAYADLSNLQRNTLKRKVSKFHTVRKLKYYLQANIPLQQTRYGAFMHVLHAVQLLLLNNPDTMNSIQSSTKTLRFRLAQDGTWIGKYLNCFVSTLSWLDLGRDSQKPSAMVPLAIFRIPKENRTTLEKCIPPDFVEMFAPNQTIQLANTTYKIEFFLSGDYKMISLLMGLGGVQSDYFCNWGARRILDHNKNLVSKSYGYAFKPIYKNYFE</sequence>
<feature type="compositionally biased region" description="Polar residues" evidence="1">
    <location>
        <begin position="1"/>
        <end position="12"/>
    </location>
</feature>